<keyword evidence="1" id="KW-0732">Signal</keyword>
<dbReference type="Pfam" id="PF19777">
    <property type="entry name" value="DUF6263"/>
    <property type="match status" value="1"/>
</dbReference>
<organism evidence="2 3">
    <name type="scientific">Flavobacterium beibuense F44-8</name>
    <dbReference type="NCBI Taxonomy" id="1406840"/>
    <lineage>
        <taxon>Bacteria</taxon>
        <taxon>Pseudomonadati</taxon>
        <taxon>Bacteroidota</taxon>
        <taxon>Flavobacteriia</taxon>
        <taxon>Flavobacteriales</taxon>
        <taxon>Flavobacteriaceae</taxon>
        <taxon>Flavobacterium</taxon>
    </lineage>
</organism>
<name>A0A0A2LJ10_9FLAO</name>
<reference evidence="2 3" key="1">
    <citation type="submission" date="2013-09" db="EMBL/GenBank/DDBJ databases">
        <authorList>
            <person name="Zeng Z."/>
            <person name="Chen C."/>
        </authorList>
    </citation>
    <scope>NUCLEOTIDE SEQUENCE [LARGE SCALE GENOMIC DNA]</scope>
    <source>
        <strain evidence="2 3">F44-8</strain>
    </source>
</reference>
<feature type="signal peptide" evidence="1">
    <location>
        <begin position="1"/>
        <end position="19"/>
    </location>
</feature>
<evidence type="ECO:0000313" key="2">
    <source>
        <dbReference type="EMBL" id="KGO79216.1"/>
    </source>
</evidence>
<dbReference type="eggNOG" id="ENOG5031EYN">
    <property type="taxonomic scope" value="Bacteria"/>
</dbReference>
<keyword evidence="3" id="KW-1185">Reference proteome</keyword>
<gene>
    <name evidence="2" type="ORF">Q763_14320</name>
</gene>
<evidence type="ECO:0000313" key="3">
    <source>
        <dbReference type="Proteomes" id="UP000030129"/>
    </source>
</evidence>
<sequence>MNKATLFIAAFLMAGAMKAQDSVTLDIQLLPSKKYEQASVQSIQMDMEYGGNAQKMDMKISINGEISTKKEAKGMIPVVMTTSMSMSMEMEGMPGNSNDVKMDMYGKVKKGEFVPVFDSIVAPDMPSQAKQMALEGVKDMLTKIDYPKKTLKIGETFVQDVPVEMPVGGGAIKMNDKITYTLKKVESKKAYFDVVHDISMDGDLVDGLSLKGSGNGTGKMVYDIDTKYPVVNDGEISMDLDMEQGGMPMKMKMVTKVSHTTQVSNTK</sequence>
<dbReference type="RefSeq" id="WP_035135405.1">
    <property type="nucleotide sequence ID" value="NZ_JRLV01000019.1"/>
</dbReference>
<proteinExistence type="predicted"/>
<protein>
    <submittedName>
        <fullName evidence="2">Uncharacterized protein</fullName>
    </submittedName>
</protein>
<dbReference type="Proteomes" id="UP000030129">
    <property type="component" value="Unassembled WGS sequence"/>
</dbReference>
<dbReference type="InterPro" id="IPR046230">
    <property type="entry name" value="DUF6263"/>
</dbReference>
<dbReference type="AlphaFoldDB" id="A0A0A2LJ10"/>
<feature type="chain" id="PRO_5001991214" evidence="1">
    <location>
        <begin position="20"/>
        <end position="267"/>
    </location>
</feature>
<accession>A0A0A2LJ10</accession>
<dbReference type="STRING" id="1406840.Q763_14320"/>
<dbReference type="EMBL" id="JRLV01000019">
    <property type="protein sequence ID" value="KGO79216.1"/>
    <property type="molecule type" value="Genomic_DNA"/>
</dbReference>
<evidence type="ECO:0000256" key="1">
    <source>
        <dbReference type="SAM" id="SignalP"/>
    </source>
</evidence>
<comment type="caution">
    <text evidence="2">The sequence shown here is derived from an EMBL/GenBank/DDBJ whole genome shotgun (WGS) entry which is preliminary data.</text>
</comment>